<dbReference type="PANTHER" id="PTHR45892:SF1">
    <property type="entry name" value="AMINOACYLASE-1"/>
    <property type="match status" value="1"/>
</dbReference>
<evidence type="ECO:0000256" key="2">
    <source>
        <dbReference type="ARBA" id="ARBA00006247"/>
    </source>
</evidence>
<comment type="subcellular location">
    <subcellularLocation>
        <location evidence="1">Cytoplasm</location>
    </subcellularLocation>
</comment>
<keyword evidence="7 10" id="KW-0862">Zinc</keyword>
<dbReference type="InterPro" id="IPR002933">
    <property type="entry name" value="Peptidase_M20"/>
</dbReference>
<dbReference type="GO" id="GO:0005737">
    <property type="term" value="C:cytoplasm"/>
    <property type="evidence" value="ECO:0007669"/>
    <property type="project" value="UniProtKB-SubCell"/>
</dbReference>
<dbReference type="PROSITE" id="PS00758">
    <property type="entry name" value="ARGE_DAPE_CPG2_1"/>
    <property type="match status" value="1"/>
</dbReference>
<evidence type="ECO:0000256" key="3">
    <source>
        <dbReference type="ARBA" id="ARBA00011913"/>
    </source>
</evidence>
<dbReference type="EC" id="3.5.1.14" evidence="3"/>
<evidence type="ECO:0000256" key="8">
    <source>
        <dbReference type="ARBA" id="ARBA00029656"/>
    </source>
</evidence>
<reference evidence="12 13" key="1">
    <citation type="submission" date="2024-03" db="EMBL/GenBank/DDBJ databases">
        <title>Adaptation during the transition from Ophiocordyceps entomopathogen to insect associate is accompanied by gene loss and intensified selection.</title>
        <authorList>
            <person name="Ward C.M."/>
            <person name="Onetto C.A."/>
            <person name="Borneman A.R."/>
        </authorList>
    </citation>
    <scope>NUCLEOTIDE SEQUENCE [LARGE SCALE GENOMIC DNA]</scope>
    <source>
        <strain evidence="12">AWRI1</strain>
        <tissue evidence="12">Single Adult Female</tissue>
    </source>
</reference>
<dbReference type="GO" id="GO:0046872">
    <property type="term" value="F:metal ion binding"/>
    <property type="evidence" value="ECO:0007669"/>
    <property type="project" value="UniProtKB-KW"/>
</dbReference>
<evidence type="ECO:0000256" key="10">
    <source>
        <dbReference type="PIRSR" id="PIRSR036696-2"/>
    </source>
</evidence>
<comment type="cofactor">
    <cofactor evidence="10">
        <name>Zn(2+)</name>
        <dbReference type="ChEBI" id="CHEBI:29105"/>
    </cofactor>
    <text evidence="10">Binds 2 Zn(2+) ions per subunit.</text>
</comment>
<dbReference type="EMBL" id="JBBCAQ010000017">
    <property type="protein sequence ID" value="KAK7597710.1"/>
    <property type="molecule type" value="Genomic_DNA"/>
</dbReference>
<evidence type="ECO:0000256" key="1">
    <source>
        <dbReference type="ARBA" id="ARBA00004496"/>
    </source>
</evidence>
<dbReference type="FunFam" id="1.10.150.900:FF:000001">
    <property type="entry name" value="Aminoacylase-1, putative"/>
    <property type="match status" value="1"/>
</dbReference>
<dbReference type="SUPFAM" id="SSF53187">
    <property type="entry name" value="Zn-dependent exopeptidases"/>
    <property type="match status" value="1"/>
</dbReference>
<dbReference type="Pfam" id="PF07687">
    <property type="entry name" value="M20_dimer"/>
    <property type="match status" value="1"/>
</dbReference>
<dbReference type="Gene3D" id="3.30.70.360">
    <property type="match status" value="1"/>
</dbReference>
<feature type="binding site" evidence="10">
    <location>
        <position position="111"/>
    </location>
    <ligand>
        <name>Zn(2+)</name>
        <dbReference type="ChEBI" id="CHEBI:29105"/>
        <label>1</label>
    </ligand>
</feature>
<keyword evidence="4" id="KW-0963">Cytoplasm</keyword>
<dbReference type="Proteomes" id="UP001367676">
    <property type="component" value="Unassembled WGS sequence"/>
</dbReference>
<dbReference type="GO" id="GO:0006520">
    <property type="term" value="P:amino acid metabolic process"/>
    <property type="evidence" value="ECO:0007669"/>
    <property type="project" value="InterPro"/>
</dbReference>
<dbReference type="Pfam" id="PF01546">
    <property type="entry name" value="Peptidase_M20"/>
    <property type="match status" value="1"/>
</dbReference>
<feature type="binding site" evidence="10">
    <location>
        <position position="111"/>
    </location>
    <ligand>
        <name>Zn(2+)</name>
        <dbReference type="ChEBI" id="CHEBI:29105"/>
        <label>2</label>
    </ligand>
</feature>
<dbReference type="InterPro" id="IPR036264">
    <property type="entry name" value="Bact_exopeptidase_dim_dom"/>
</dbReference>
<proteinExistence type="inferred from homology"/>
<keyword evidence="5 10" id="KW-0479">Metal-binding</keyword>
<dbReference type="Gene3D" id="1.10.150.900">
    <property type="match status" value="1"/>
</dbReference>
<keyword evidence="6" id="KW-0378">Hydrolase</keyword>
<feature type="active site" description="Proton acceptor" evidence="9">
    <location>
        <position position="145"/>
    </location>
</feature>
<dbReference type="InterPro" id="IPR011650">
    <property type="entry name" value="Peptidase_M20_dimer"/>
</dbReference>
<feature type="binding site" evidence="10">
    <location>
        <position position="78"/>
    </location>
    <ligand>
        <name>Zn(2+)</name>
        <dbReference type="ChEBI" id="CHEBI:29105"/>
        <label>1</label>
    </ligand>
</feature>
<feature type="binding site" evidence="10">
    <location>
        <position position="371"/>
    </location>
    <ligand>
        <name>Zn(2+)</name>
        <dbReference type="ChEBI" id="CHEBI:29105"/>
        <label>2</label>
    </ligand>
</feature>
<organism evidence="12 13">
    <name type="scientific">Parthenolecanium corni</name>
    <dbReference type="NCBI Taxonomy" id="536013"/>
    <lineage>
        <taxon>Eukaryota</taxon>
        <taxon>Metazoa</taxon>
        <taxon>Ecdysozoa</taxon>
        <taxon>Arthropoda</taxon>
        <taxon>Hexapoda</taxon>
        <taxon>Insecta</taxon>
        <taxon>Pterygota</taxon>
        <taxon>Neoptera</taxon>
        <taxon>Paraneoptera</taxon>
        <taxon>Hemiptera</taxon>
        <taxon>Sternorrhyncha</taxon>
        <taxon>Coccoidea</taxon>
        <taxon>Coccidae</taxon>
        <taxon>Parthenolecanium</taxon>
    </lineage>
</organism>
<dbReference type="SUPFAM" id="SSF55031">
    <property type="entry name" value="Bacterial exopeptidase dimerisation domain"/>
    <property type="match status" value="1"/>
</dbReference>
<comment type="caution">
    <text evidence="12">The sequence shown here is derived from an EMBL/GenBank/DDBJ whole genome shotgun (WGS) entry which is preliminary data.</text>
</comment>
<evidence type="ECO:0000313" key="12">
    <source>
        <dbReference type="EMBL" id="KAK7597710.1"/>
    </source>
</evidence>
<sequence length="399" mass="44740">MSLDENESEAISNFRKYLRIPTVHPNINYDECVAFLSNLGHSLGLSVRVILPKPSKPVVVMTLLGINPELPSLLLNSHMDVVPVERKFWKHDPFGAEMDDDGNIYGRGAQDMKCVGIQYIEAIRRCLKNGQKFKRTIHLLYVPDEEVGGADGMGAFIRMDEFKKLNIGCALDESLPSSSEIFVLHYADRTKWHLDISCTGITGHGSLVPDGTAAGKIRYIIDKFLDYRESEKIKLLENPNLTLGDVTTVNLMALEGGIQANVIPSKLSATFVLRIAVDVDLEKLRNMVQKWCEEAGEGVEFNETWVGKNQSVTKLDVKNPWWISFKNTCDKMKLKLKTVVCPARSDSTYLREAGIPAFGFSPMNNTPTLLHDHDEFLNKKIFLNGIHIYSNIITNLANV</sequence>
<dbReference type="GO" id="GO:0004046">
    <property type="term" value="F:aminoacylase activity"/>
    <property type="evidence" value="ECO:0007669"/>
    <property type="project" value="UniProtKB-EC"/>
</dbReference>
<dbReference type="AlphaFoldDB" id="A0AAN9Y649"/>
<evidence type="ECO:0000259" key="11">
    <source>
        <dbReference type="Pfam" id="PF07687"/>
    </source>
</evidence>
<keyword evidence="13" id="KW-1185">Reference proteome</keyword>
<name>A0AAN9Y649_9HEMI</name>
<evidence type="ECO:0000256" key="4">
    <source>
        <dbReference type="ARBA" id="ARBA00022490"/>
    </source>
</evidence>
<dbReference type="FunFam" id="3.40.630.10:FF:000019">
    <property type="entry name" value="Aminoacylase 1"/>
    <property type="match status" value="1"/>
</dbReference>
<feature type="active site" evidence="9">
    <location>
        <position position="80"/>
    </location>
</feature>
<feature type="domain" description="Peptidase M20 dimerisation" evidence="11">
    <location>
        <begin position="192"/>
        <end position="297"/>
    </location>
</feature>
<feature type="binding site" evidence="10">
    <location>
        <position position="173"/>
    </location>
    <ligand>
        <name>Zn(2+)</name>
        <dbReference type="ChEBI" id="CHEBI:29105"/>
        <label>1</label>
    </ligand>
</feature>
<dbReference type="PIRSF" id="PIRSF036696">
    <property type="entry name" value="ACY-1"/>
    <property type="match status" value="1"/>
</dbReference>
<comment type="similarity">
    <text evidence="2">Belongs to the peptidase M20A family.</text>
</comment>
<evidence type="ECO:0000313" key="13">
    <source>
        <dbReference type="Proteomes" id="UP001367676"/>
    </source>
</evidence>
<dbReference type="InterPro" id="IPR052083">
    <property type="entry name" value="Aminoacylase-1_M20A"/>
</dbReference>
<evidence type="ECO:0000256" key="6">
    <source>
        <dbReference type="ARBA" id="ARBA00022801"/>
    </source>
</evidence>
<evidence type="ECO:0000256" key="9">
    <source>
        <dbReference type="PIRSR" id="PIRSR036696-1"/>
    </source>
</evidence>
<evidence type="ECO:0000256" key="5">
    <source>
        <dbReference type="ARBA" id="ARBA00022723"/>
    </source>
</evidence>
<feature type="binding site" evidence="10">
    <location>
        <position position="146"/>
    </location>
    <ligand>
        <name>Zn(2+)</name>
        <dbReference type="ChEBI" id="CHEBI:29105"/>
        <label>2</label>
    </ligand>
</feature>
<dbReference type="NCBIfam" id="TIGR01880">
    <property type="entry name" value="Ac-peptdase-euk"/>
    <property type="match status" value="1"/>
</dbReference>
<gene>
    <name evidence="12" type="ORF">V9T40_009935</name>
</gene>
<protein>
    <recommendedName>
        <fullName evidence="3">N-acyl-aliphatic-L-amino acid amidohydrolase</fullName>
        <ecNumber evidence="3">3.5.1.14</ecNumber>
    </recommendedName>
    <alternativeName>
        <fullName evidence="8">N-acyl-L-amino-acid amidohydrolase</fullName>
    </alternativeName>
</protein>
<dbReference type="PANTHER" id="PTHR45892">
    <property type="entry name" value="AMINOACYLASE-1"/>
    <property type="match status" value="1"/>
</dbReference>
<dbReference type="Gene3D" id="3.40.630.10">
    <property type="entry name" value="Zn peptidases"/>
    <property type="match status" value="1"/>
</dbReference>
<dbReference type="InterPro" id="IPR010159">
    <property type="entry name" value="N-acyl_aa_amidohydrolase"/>
</dbReference>
<dbReference type="FunFam" id="3.30.70.360:FF:000005">
    <property type="entry name" value="Putative Aminoacylase-1"/>
    <property type="match status" value="1"/>
</dbReference>
<evidence type="ECO:0000256" key="7">
    <source>
        <dbReference type="ARBA" id="ARBA00022833"/>
    </source>
</evidence>
<accession>A0AAN9Y649</accession>
<dbReference type="InterPro" id="IPR001261">
    <property type="entry name" value="ArgE/DapE_CS"/>
</dbReference>